<protein>
    <submittedName>
        <fullName evidence="1">Uncharacterized protein</fullName>
    </submittedName>
</protein>
<dbReference type="Proteomes" id="UP000783686">
    <property type="component" value="Unassembled WGS sequence"/>
</dbReference>
<dbReference type="Proteomes" id="UP000614601">
    <property type="component" value="Unassembled WGS sequence"/>
</dbReference>
<evidence type="ECO:0000313" key="1">
    <source>
        <dbReference type="EMBL" id="CAD5223469.1"/>
    </source>
</evidence>
<comment type="caution">
    <text evidence="1">The sequence shown here is derived from an EMBL/GenBank/DDBJ whole genome shotgun (WGS) entry which is preliminary data.</text>
</comment>
<dbReference type="EMBL" id="CAJFCW020000005">
    <property type="protein sequence ID" value="CAG9117956.1"/>
    <property type="molecule type" value="Genomic_DNA"/>
</dbReference>
<accession>A0A811L723</accession>
<dbReference type="AlphaFoldDB" id="A0A811L723"/>
<dbReference type="Gene3D" id="1.20.120.1100">
    <property type="match status" value="1"/>
</dbReference>
<dbReference type="EMBL" id="CAJFDH010000005">
    <property type="protein sequence ID" value="CAD5223469.1"/>
    <property type="molecule type" value="Genomic_DNA"/>
</dbReference>
<sequence>MLLFIRNLSKDERQVLRSMHDKNSTEERMKVLESQPEMFKKFAKVATKTMVESHKGLDKVSQAFISEVTEFFIEVDLLQIDDLETPKGRIIDGRLARLVKKWNVLTEKQKATVDLALSVRGYFEGLFCIV</sequence>
<proteinExistence type="predicted"/>
<keyword evidence="2" id="KW-1185">Reference proteome</keyword>
<name>A0A811L723_9BILA</name>
<gene>
    <name evidence="1" type="ORF">BOKJ2_LOCUS10239</name>
</gene>
<reference evidence="1" key="1">
    <citation type="submission" date="2020-09" db="EMBL/GenBank/DDBJ databases">
        <authorList>
            <person name="Kikuchi T."/>
        </authorList>
    </citation>
    <scope>NUCLEOTIDE SEQUENCE</scope>
    <source>
        <strain evidence="1">SH1</strain>
    </source>
</reference>
<dbReference type="OrthoDB" id="10347214at2759"/>
<organism evidence="1 2">
    <name type="scientific">Bursaphelenchus okinawaensis</name>
    <dbReference type="NCBI Taxonomy" id="465554"/>
    <lineage>
        <taxon>Eukaryota</taxon>
        <taxon>Metazoa</taxon>
        <taxon>Ecdysozoa</taxon>
        <taxon>Nematoda</taxon>
        <taxon>Chromadorea</taxon>
        <taxon>Rhabditida</taxon>
        <taxon>Tylenchina</taxon>
        <taxon>Tylenchomorpha</taxon>
        <taxon>Aphelenchoidea</taxon>
        <taxon>Aphelenchoididae</taxon>
        <taxon>Bursaphelenchus</taxon>
    </lineage>
</organism>
<evidence type="ECO:0000313" key="2">
    <source>
        <dbReference type="Proteomes" id="UP000614601"/>
    </source>
</evidence>